<dbReference type="EMBL" id="RBXO01000001">
    <property type="protein sequence ID" value="RKT55518.1"/>
    <property type="molecule type" value="Genomic_DNA"/>
</dbReference>
<comment type="caution">
    <text evidence="1">The sequence shown here is derived from an EMBL/GenBank/DDBJ whole genome shotgun (WGS) entry which is preliminary data.</text>
</comment>
<dbReference type="Proteomes" id="UP000282084">
    <property type="component" value="Unassembled WGS sequence"/>
</dbReference>
<evidence type="ECO:0000313" key="2">
    <source>
        <dbReference type="Proteomes" id="UP000282084"/>
    </source>
</evidence>
<dbReference type="OrthoDB" id="3677005at2"/>
<dbReference type="RefSeq" id="WP_121007202.1">
    <property type="nucleotide sequence ID" value="NZ_RBXO01000001.1"/>
</dbReference>
<sequence>MAAIPLSVTTQGPLYPPSEIMNEDGDFVVVGRVNRAAADGGVVAPWESVLVSAGSPVPEFGRHLPHEVIRPLTAEDDDMVLHTLPVPLPCNNYPMTFAPDQPPAERELPSYPLHRVPVPDLRDEDGPKVTEPITLGRWLRARGEVAVRVAPDRTAADFEFEFADLIPNSLYTVMSLRERDLDPAGPTRPGPLGVPNVFTTDRRGAGRYSATMPDPFPAHDRPGRNRIVNVIVLWMSYQRSYGGAIGQFGLGGDIHAQLKLTAPGFHEHTTTAP</sequence>
<name>A0A495W6T9_9PSEU</name>
<evidence type="ECO:0000313" key="1">
    <source>
        <dbReference type="EMBL" id="RKT55518.1"/>
    </source>
</evidence>
<proteinExistence type="predicted"/>
<reference evidence="1 2" key="1">
    <citation type="submission" date="2018-10" db="EMBL/GenBank/DDBJ databases">
        <title>Sequencing the genomes of 1000 actinobacteria strains.</title>
        <authorList>
            <person name="Klenk H.-P."/>
        </authorList>
    </citation>
    <scope>NUCLEOTIDE SEQUENCE [LARGE SCALE GENOMIC DNA]</scope>
    <source>
        <strain evidence="1 2">DSM 43800</strain>
    </source>
</reference>
<organism evidence="1 2">
    <name type="scientific">Saccharothrix australiensis</name>
    <dbReference type="NCBI Taxonomy" id="2072"/>
    <lineage>
        <taxon>Bacteria</taxon>
        <taxon>Bacillati</taxon>
        <taxon>Actinomycetota</taxon>
        <taxon>Actinomycetes</taxon>
        <taxon>Pseudonocardiales</taxon>
        <taxon>Pseudonocardiaceae</taxon>
        <taxon>Saccharothrix</taxon>
    </lineage>
</organism>
<gene>
    <name evidence="1" type="ORF">C8E97_4187</name>
</gene>
<protein>
    <submittedName>
        <fullName evidence="1">Uncharacterized protein</fullName>
    </submittedName>
</protein>
<accession>A0A495W6T9</accession>
<keyword evidence="2" id="KW-1185">Reference proteome</keyword>
<dbReference type="AlphaFoldDB" id="A0A495W6T9"/>